<reference evidence="1 2" key="2">
    <citation type="submission" date="2020-08" db="EMBL/GenBank/DDBJ databases">
        <authorList>
            <person name="Partida-Martinez L."/>
            <person name="Huntemann M."/>
            <person name="Clum A."/>
            <person name="Wang J."/>
            <person name="Palaniappan K."/>
            <person name="Ritter S."/>
            <person name="Chen I.-M."/>
            <person name="Stamatis D."/>
            <person name="Reddy T."/>
            <person name="O'Malley R."/>
            <person name="Daum C."/>
            <person name="Shapiro N."/>
            <person name="Ivanova N."/>
            <person name="Kyrpides N."/>
            <person name="Woyke T."/>
        </authorList>
    </citation>
    <scope>NUCLEOTIDE SEQUENCE [LARGE SCALE GENOMIC DNA]</scope>
    <source>
        <strain evidence="1 2">AS2.23</strain>
    </source>
</reference>
<gene>
    <name evidence="1" type="ORF">FHR75_004454</name>
</gene>
<evidence type="ECO:0000313" key="1">
    <source>
        <dbReference type="EMBL" id="MBB2903611.1"/>
    </source>
</evidence>
<dbReference type="EMBL" id="JACHVY010000011">
    <property type="protein sequence ID" value="MBB2903611.1"/>
    <property type="molecule type" value="Genomic_DNA"/>
</dbReference>
<name>A0A7W4TSD4_KINRA</name>
<accession>A0A7W4TSD4</accession>
<reference evidence="1 2" key="1">
    <citation type="submission" date="2020-08" db="EMBL/GenBank/DDBJ databases">
        <title>The Agave Microbiome: Exploring the role of microbial communities in plant adaptations to desert environments.</title>
        <authorList>
            <person name="Partida-Martinez L.P."/>
        </authorList>
    </citation>
    <scope>NUCLEOTIDE SEQUENCE [LARGE SCALE GENOMIC DNA]</scope>
    <source>
        <strain evidence="1 2">AS2.23</strain>
    </source>
</reference>
<evidence type="ECO:0000313" key="2">
    <source>
        <dbReference type="Proteomes" id="UP000533269"/>
    </source>
</evidence>
<proteinExistence type="predicted"/>
<dbReference type="AlphaFoldDB" id="A0A7W4TSD4"/>
<sequence length="243" mass="27288">MTETLDRLITAHGGADAWRRTRTISAHHHFGGVLWKVKGVEGLLEDARTTVRVQDQWTSQAPFGPLGYWSTVTADRVLVETGDDEDEIVEELRNPRATFTGHVLETPWTPAQLAYFSGYAMWTYLTEPWSLILPGVQTEEIGPWSEGGETWQRLRVTYPKTIATHSPVQTVYVDADGLLRRRDYEVDIAGGSPSVHYASRFETVSGLVLATHREIFVRDDAGHAVPEPVIVSINLDRILVEQH</sequence>
<protein>
    <submittedName>
        <fullName evidence="1">Uncharacterized protein</fullName>
    </submittedName>
</protein>
<dbReference type="Proteomes" id="UP000533269">
    <property type="component" value="Unassembled WGS sequence"/>
</dbReference>
<organism evidence="1 2">
    <name type="scientific">Kineococcus radiotolerans</name>
    <dbReference type="NCBI Taxonomy" id="131568"/>
    <lineage>
        <taxon>Bacteria</taxon>
        <taxon>Bacillati</taxon>
        <taxon>Actinomycetota</taxon>
        <taxon>Actinomycetes</taxon>
        <taxon>Kineosporiales</taxon>
        <taxon>Kineosporiaceae</taxon>
        <taxon>Kineococcus</taxon>
    </lineage>
</organism>
<dbReference type="RefSeq" id="WP_183393206.1">
    <property type="nucleotide sequence ID" value="NZ_JACHVY010000011.1"/>
</dbReference>
<comment type="caution">
    <text evidence="1">The sequence shown here is derived from an EMBL/GenBank/DDBJ whole genome shotgun (WGS) entry which is preliminary data.</text>
</comment>